<proteinExistence type="predicted"/>
<accession>A0A837AIQ8</accession>
<gene>
    <name evidence="1" type="ORF">AB05_4699</name>
</gene>
<dbReference type="Proteomes" id="UP000028038">
    <property type="component" value="Unassembled WGS sequence"/>
</dbReference>
<comment type="caution">
    <text evidence="1">The sequence shown here is derived from an EMBL/GenBank/DDBJ whole genome shotgun (WGS) entry which is preliminary data.</text>
</comment>
<name>A0A837AIQ8_ECOLX</name>
<reference evidence="1 2" key="1">
    <citation type="submission" date="2014-06" db="EMBL/GenBank/DDBJ databases">
        <title>Genetic Variability of E. coli after antibiotic treatment.</title>
        <authorList>
            <person name="Silbergeld E."/>
            <person name="Coles C."/>
            <person name="Seidman J.C."/>
            <person name="You Y."/>
            <person name="George J."/>
            <person name="Nadendla S."/>
            <person name="Daugherty S.C."/>
            <person name="Nagaraj S."/>
            <person name="Ott S."/>
            <person name="Klega K."/>
            <person name="Rasko D."/>
        </authorList>
    </citation>
    <scope>NUCLEOTIDE SEQUENCE [LARGE SCALE GENOMIC DNA]</scope>
    <source>
        <strain evidence="1 2">2-460-02_S1_C1</strain>
    </source>
</reference>
<sequence length="120" mass="13472">MLKKVKWDTLAKVAKWLKENASVLVDTHWVGGDSTALAMYDWPSWNKDKAILGLRNPSDKPQTYYLELAKDFEIPTGYAAQVSLKAVYGINKTLPVEYKNATVITLQALETLVFEAIPVN</sequence>
<dbReference type="AlphaFoldDB" id="A0A837AIQ8"/>
<organism evidence="1 2">
    <name type="scientific">Escherichia coli 2-460-02_S1_C1</name>
    <dbReference type="NCBI Taxonomy" id="1444044"/>
    <lineage>
        <taxon>Bacteria</taxon>
        <taxon>Pseudomonadati</taxon>
        <taxon>Pseudomonadota</taxon>
        <taxon>Gammaproteobacteria</taxon>
        <taxon>Enterobacterales</taxon>
        <taxon>Enterobacteriaceae</taxon>
        <taxon>Escherichia</taxon>
    </lineage>
</organism>
<evidence type="ECO:0000313" key="1">
    <source>
        <dbReference type="EMBL" id="KEO25689.1"/>
    </source>
</evidence>
<evidence type="ECO:0000313" key="2">
    <source>
        <dbReference type="Proteomes" id="UP000028038"/>
    </source>
</evidence>
<protein>
    <submittedName>
        <fullName evidence="1">Uncharacterized protein</fullName>
    </submittedName>
</protein>
<dbReference type="EMBL" id="JOSS01000075">
    <property type="protein sequence ID" value="KEO25689.1"/>
    <property type="molecule type" value="Genomic_DNA"/>
</dbReference>